<feature type="domain" description="S1 motif" evidence="4">
    <location>
        <begin position="108"/>
        <end position="190"/>
    </location>
</feature>
<dbReference type="PANTHER" id="PTHR10724:SF7">
    <property type="entry name" value="SMALL RIBOSOMAL SUBUNIT PROTEIN BS1C"/>
    <property type="match status" value="1"/>
</dbReference>
<dbReference type="PANTHER" id="PTHR10724">
    <property type="entry name" value="30S RIBOSOMAL PROTEIN S1"/>
    <property type="match status" value="1"/>
</dbReference>
<dbReference type="CDD" id="cd05687">
    <property type="entry name" value="S1_RPS1_repeat_ec1_hs1"/>
    <property type="match status" value="1"/>
</dbReference>
<feature type="domain" description="S1 motif" evidence="4">
    <location>
        <begin position="294"/>
        <end position="355"/>
    </location>
</feature>
<dbReference type="GO" id="GO:0003729">
    <property type="term" value="F:mRNA binding"/>
    <property type="evidence" value="ECO:0007669"/>
    <property type="project" value="TreeGrafter"/>
</dbReference>
<dbReference type="Proteomes" id="UP000229756">
    <property type="component" value="Unassembled WGS sequence"/>
</dbReference>
<evidence type="ECO:0000259" key="4">
    <source>
        <dbReference type="PROSITE" id="PS50126"/>
    </source>
</evidence>
<keyword evidence="2" id="KW-0689">Ribosomal protein</keyword>
<organism evidence="5 6">
    <name type="scientific">candidate division WWE3 bacterium CG_4_9_14_0_2_um_filter_35_11</name>
    <dbReference type="NCBI Taxonomy" id="1975077"/>
    <lineage>
        <taxon>Bacteria</taxon>
        <taxon>Katanobacteria</taxon>
    </lineage>
</organism>
<keyword evidence="3" id="KW-0687">Ribonucleoprotein</keyword>
<dbReference type="SUPFAM" id="SSF50249">
    <property type="entry name" value="Nucleic acid-binding proteins"/>
    <property type="match status" value="4"/>
</dbReference>
<dbReference type="GO" id="GO:0006412">
    <property type="term" value="P:translation"/>
    <property type="evidence" value="ECO:0007669"/>
    <property type="project" value="TreeGrafter"/>
</dbReference>
<evidence type="ECO:0000313" key="5">
    <source>
        <dbReference type="EMBL" id="PJC24047.1"/>
    </source>
</evidence>
<dbReference type="SMART" id="SM00316">
    <property type="entry name" value="S1"/>
    <property type="match status" value="4"/>
</dbReference>
<proteinExistence type="inferred from homology"/>
<gene>
    <name evidence="5" type="ORF">CO058_00240</name>
</gene>
<dbReference type="InterPro" id="IPR035104">
    <property type="entry name" value="Ribosomal_protein_S1-like"/>
</dbReference>
<dbReference type="Gene3D" id="2.40.50.140">
    <property type="entry name" value="Nucleic acid-binding proteins"/>
    <property type="match status" value="4"/>
</dbReference>
<dbReference type="InterPro" id="IPR050437">
    <property type="entry name" value="Ribos_protein_bS1-like"/>
</dbReference>
<dbReference type="PROSITE" id="PS50126">
    <property type="entry name" value="S1"/>
    <property type="match status" value="4"/>
</dbReference>
<reference evidence="6" key="1">
    <citation type="submission" date="2017-09" db="EMBL/GenBank/DDBJ databases">
        <title>Depth-based differentiation of microbial function through sediment-hosted aquifers and enrichment of novel symbionts in the deep terrestrial subsurface.</title>
        <authorList>
            <person name="Probst A.J."/>
            <person name="Ladd B."/>
            <person name="Jarett J.K."/>
            <person name="Geller-Mcgrath D.E."/>
            <person name="Sieber C.M.K."/>
            <person name="Emerson J.B."/>
            <person name="Anantharaman K."/>
            <person name="Thomas B.C."/>
            <person name="Malmstrom R."/>
            <person name="Stieglmeier M."/>
            <person name="Klingl A."/>
            <person name="Woyke T."/>
            <person name="Ryan C.M."/>
            <person name="Banfield J.F."/>
        </authorList>
    </citation>
    <scope>NUCLEOTIDE SEQUENCE [LARGE SCALE GENOMIC DNA]</scope>
</reference>
<dbReference type="Pfam" id="PF00575">
    <property type="entry name" value="S1"/>
    <property type="match status" value="4"/>
</dbReference>
<dbReference type="InterPro" id="IPR012340">
    <property type="entry name" value="NA-bd_OB-fold"/>
</dbReference>
<evidence type="ECO:0000313" key="6">
    <source>
        <dbReference type="Proteomes" id="UP000229756"/>
    </source>
</evidence>
<dbReference type="PRINTS" id="PR00681">
    <property type="entry name" value="RIBOSOMALS1"/>
</dbReference>
<comment type="similarity">
    <text evidence="1">Belongs to the bacterial ribosomal protein bS1 family.</text>
</comment>
<dbReference type="EMBL" id="PFSJ01000003">
    <property type="protein sequence ID" value="PJC24047.1"/>
    <property type="molecule type" value="Genomic_DNA"/>
</dbReference>
<dbReference type="CDD" id="cd04465">
    <property type="entry name" value="S1_RPS1_repeat_ec2_hs2"/>
    <property type="match status" value="1"/>
</dbReference>
<evidence type="ECO:0000256" key="1">
    <source>
        <dbReference type="ARBA" id="ARBA00006767"/>
    </source>
</evidence>
<dbReference type="AlphaFoldDB" id="A0A2M8EMZ6"/>
<dbReference type="InterPro" id="IPR003029">
    <property type="entry name" value="S1_domain"/>
</dbReference>
<comment type="caution">
    <text evidence="5">The sequence shown here is derived from an EMBL/GenBank/DDBJ whole genome shotgun (WGS) entry which is preliminary data.</text>
</comment>
<evidence type="ECO:0000256" key="3">
    <source>
        <dbReference type="ARBA" id="ARBA00023274"/>
    </source>
</evidence>
<dbReference type="GO" id="GO:0003735">
    <property type="term" value="F:structural constituent of ribosome"/>
    <property type="evidence" value="ECO:0007669"/>
    <property type="project" value="TreeGrafter"/>
</dbReference>
<feature type="domain" description="S1 motif" evidence="4">
    <location>
        <begin position="25"/>
        <end position="90"/>
    </location>
</feature>
<accession>A0A2M8EMZ6</accession>
<feature type="domain" description="S1 motif" evidence="4">
    <location>
        <begin position="211"/>
        <end position="277"/>
    </location>
</feature>
<name>A0A2M8EMZ6_UNCKA</name>
<protein>
    <recommendedName>
        <fullName evidence="4">S1 motif domain-containing protein</fullName>
    </recommendedName>
</protein>
<sequence length="364" mass="40090">MSDSQNNLSELIKKHSKQVRTFGPGNIVEGTIVSIDRKYVLVDVGAKSEGMIPTEELKLLPDRDVKVGDKITSIVIQPENRQGNLILSLKKAKSQHNWSSLEVVYESGEPIEVTVIDYLKGGLIVDTNGQRGFVPISHLNRVHFEQFNIAMAEGNNSDTAQNLGGLKGSTMEVKIIEINAEKNRLVMSEKEVMSKEEAASKDRRLAEVKEGDVVDGTVSTVLPYGVLVDLGGVDGLVHISEIAWEKVSAPKDYYKPGDSIKVKVIGKDEDKIALSVKELKDNPWNKVEERYPLGKRIKANVSKVVPFGAFIELEPGLDGLIHISETVGPLNVGDEVEAVVVNVDSKDRKLALSIRQIEDSKIYR</sequence>
<evidence type="ECO:0000256" key="2">
    <source>
        <dbReference type="ARBA" id="ARBA00022980"/>
    </source>
</evidence>